<protein>
    <recommendedName>
        <fullName evidence="6">NACHT domain-containing protein</fullName>
    </recommendedName>
</protein>
<comment type="caution">
    <text evidence="4">The sequence shown here is derived from an EMBL/GenBank/DDBJ whole genome shotgun (WGS) entry which is preliminary data.</text>
</comment>
<dbReference type="InterPro" id="IPR056884">
    <property type="entry name" value="NPHP3-like_N"/>
</dbReference>
<reference evidence="4" key="1">
    <citation type="submission" date="2023-06" db="EMBL/GenBank/DDBJ databases">
        <title>Genome-scale phylogeny and comparative genomics of the fungal order Sordariales.</title>
        <authorList>
            <consortium name="Lawrence Berkeley National Laboratory"/>
            <person name="Hensen N."/>
            <person name="Bonometti L."/>
            <person name="Westerberg I."/>
            <person name="Brannstrom I.O."/>
            <person name="Guillou S."/>
            <person name="Cros-Aarteil S."/>
            <person name="Calhoun S."/>
            <person name="Haridas S."/>
            <person name="Kuo A."/>
            <person name="Mondo S."/>
            <person name="Pangilinan J."/>
            <person name="Riley R."/>
            <person name="Labutti K."/>
            <person name="Andreopoulos B."/>
            <person name="Lipzen A."/>
            <person name="Chen C."/>
            <person name="Yanf M."/>
            <person name="Daum C."/>
            <person name="Ng V."/>
            <person name="Clum A."/>
            <person name="Steindorff A."/>
            <person name="Ohm R."/>
            <person name="Martin F."/>
            <person name="Silar P."/>
            <person name="Natvig D."/>
            <person name="Lalanne C."/>
            <person name="Gautier V."/>
            <person name="Ament-Velasquez S.L."/>
            <person name="Kruys A."/>
            <person name="Hutchinson M.I."/>
            <person name="Powell A.J."/>
            <person name="Barry K."/>
            <person name="Miller A.N."/>
            <person name="Grigoriev I.V."/>
            <person name="Debuchy R."/>
            <person name="Gladieux P."/>
            <person name="Thoren M.H."/>
            <person name="Johannesson H."/>
        </authorList>
    </citation>
    <scope>NUCLEOTIDE SEQUENCE</scope>
    <source>
        <strain evidence="4">CBS 540.89</strain>
    </source>
</reference>
<gene>
    <name evidence="4" type="ORF">B0T21DRAFT_411949</name>
</gene>
<evidence type="ECO:0000256" key="1">
    <source>
        <dbReference type="ARBA" id="ARBA00022737"/>
    </source>
</evidence>
<dbReference type="Pfam" id="PF24883">
    <property type="entry name" value="NPHP3_N"/>
    <property type="match status" value="1"/>
</dbReference>
<evidence type="ECO:0000259" key="3">
    <source>
        <dbReference type="Pfam" id="PF25053"/>
    </source>
</evidence>
<keyword evidence="1" id="KW-0677">Repeat</keyword>
<dbReference type="PANTHER" id="PTHR10039:SF5">
    <property type="entry name" value="NACHT DOMAIN-CONTAINING PROTEIN"/>
    <property type="match status" value="1"/>
</dbReference>
<feature type="domain" description="Nephrocystin 3-like N-terminal" evidence="2">
    <location>
        <begin position="278"/>
        <end position="445"/>
    </location>
</feature>
<dbReference type="InterPro" id="IPR056693">
    <property type="entry name" value="DUF7791"/>
</dbReference>
<dbReference type="PANTHER" id="PTHR10039">
    <property type="entry name" value="AMELOGENIN"/>
    <property type="match status" value="1"/>
</dbReference>
<feature type="domain" description="DUF7791" evidence="3">
    <location>
        <begin position="562"/>
        <end position="696"/>
    </location>
</feature>
<evidence type="ECO:0000313" key="5">
    <source>
        <dbReference type="Proteomes" id="UP001172159"/>
    </source>
</evidence>
<dbReference type="Gene3D" id="3.40.50.300">
    <property type="entry name" value="P-loop containing nucleotide triphosphate hydrolases"/>
    <property type="match status" value="1"/>
</dbReference>
<dbReference type="EMBL" id="JAUKTV010000007">
    <property type="protein sequence ID" value="KAK0735310.1"/>
    <property type="molecule type" value="Genomic_DNA"/>
</dbReference>
<name>A0AA40BJE9_9PEZI</name>
<keyword evidence="5" id="KW-1185">Reference proteome</keyword>
<evidence type="ECO:0008006" key="6">
    <source>
        <dbReference type="Google" id="ProtNLM"/>
    </source>
</evidence>
<sequence>MDPLTSISLVANIAAFIDFGFKIVAAAREVKGSTTGTTATNVNAETLAISFQAIAANVKQTHLTGDSTPDEIRLIKLVDECQRLSEELLRLLGSLKVKKLGSRRHVLGIALRNFIKKSQRDELEARLDRCRNQLQLEIFQRTNDKSLERLKAIAETGEYQANELAVIKGSLKSLQSTTTTTKLDSTSLQGLNTLLKLCGQAFESAALSRLLASIGFEKMSDRLENIADAHATTFNWLLDDSDAVDPKATLGDPKSLEAQEWLRYTEVQDAYRKRSRDSLTLWLSEGYGIFHIFGKPGSGKSTLLKHLLKHPTAHELLQTWAGNKSLVKSSFFFWKGGSDGQKTLSGLYRSLLCSVFKQCPELVSLIAPSHWQLCLQGGNVELTDSEARSTFLDLIGRDEVFTHRKFVLIIDGLDEFEGDDTGLVRTLLDWTRLRPDGIKICVSSRELPLFQERFSSYPKLRLHEVTSLDIMDYVKSTLEQNEDLSATIDHNLTLRLGQRIIAKAEGVFLWVSLVLRIVERGLLQEDHPKDLEAKIDGLPTELEELFKVIFKGIELESHPIDRRRAMIILSLCLTRTKHYLSDLPLYQLSFLDEYEADYNFILRIPGPTEEKDDKERLRRCRKQVNGRCRGLVSVTASSSPNPEAVMPPTRRAEFVTITHRSLLEFFSRTEVRTVIELQTQGFNAIQFTCRSFVAQQVTEPDASLVQEVHLYTDLTALFKMTWRTGTMSTPAVTQILLDLEIIPFLLSPVKVPDQKRYRSGDYAWPFLWRRGCTSHRLVTAYDNRTVADLIIFLALEYGVPELLAPHGALEAGLLAQTAQSLGPQFLLIRAFLNLMEMPKYDRDGFDHLKYDRLLKCVAMCLRDGASPNIAIAADWKQPEISPEKDSMMETPATLWEILIWSSLCGWDDLDAAPFKGRQRLSSILPIWVLFLAYGADIEFELKFEPHHSVVVYQDAISVIGLFGEEKKDLFTPLFIPRTENVVVDMASKQDGLLSFSDVVGLLFPDEFPKLLPLINREAKKAAPDKTRVFDILKSFGLDLEQWSPPPPAPNLVLFPEIKGLSISKVFLRNMYPCYVDDPERGMVVYSHYGIELRDPNNPELKWASLID</sequence>
<dbReference type="Pfam" id="PF25053">
    <property type="entry name" value="DUF7791"/>
    <property type="match status" value="1"/>
</dbReference>
<dbReference type="AlphaFoldDB" id="A0AA40BJE9"/>
<evidence type="ECO:0000313" key="4">
    <source>
        <dbReference type="EMBL" id="KAK0735310.1"/>
    </source>
</evidence>
<organism evidence="4 5">
    <name type="scientific">Apiosordaria backusii</name>
    <dbReference type="NCBI Taxonomy" id="314023"/>
    <lineage>
        <taxon>Eukaryota</taxon>
        <taxon>Fungi</taxon>
        <taxon>Dikarya</taxon>
        <taxon>Ascomycota</taxon>
        <taxon>Pezizomycotina</taxon>
        <taxon>Sordariomycetes</taxon>
        <taxon>Sordariomycetidae</taxon>
        <taxon>Sordariales</taxon>
        <taxon>Lasiosphaeriaceae</taxon>
        <taxon>Apiosordaria</taxon>
    </lineage>
</organism>
<dbReference type="InterPro" id="IPR027417">
    <property type="entry name" value="P-loop_NTPase"/>
</dbReference>
<proteinExistence type="predicted"/>
<dbReference type="SUPFAM" id="SSF52540">
    <property type="entry name" value="P-loop containing nucleoside triphosphate hydrolases"/>
    <property type="match status" value="1"/>
</dbReference>
<dbReference type="Proteomes" id="UP001172159">
    <property type="component" value="Unassembled WGS sequence"/>
</dbReference>
<evidence type="ECO:0000259" key="2">
    <source>
        <dbReference type="Pfam" id="PF24883"/>
    </source>
</evidence>
<accession>A0AA40BJE9</accession>